<keyword evidence="2" id="KW-0812">Transmembrane</keyword>
<dbReference type="EMBL" id="JAPDFR010000009">
    <property type="protein sequence ID" value="KAK0383757.1"/>
    <property type="molecule type" value="Genomic_DNA"/>
</dbReference>
<gene>
    <name evidence="3" type="ORF">NLU13_9668</name>
</gene>
<evidence type="ECO:0000256" key="1">
    <source>
        <dbReference type="SAM" id="MobiDB-lite"/>
    </source>
</evidence>
<evidence type="ECO:0000313" key="3">
    <source>
        <dbReference type="EMBL" id="KAK0383757.1"/>
    </source>
</evidence>
<dbReference type="AlphaFoldDB" id="A0AA39GCT1"/>
<keyword evidence="4" id="KW-1185">Reference proteome</keyword>
<feature type="transmembrane region" description="Helical" evidence="2">
    <location>
        <begin position="281"/>
        <end position="301"/>
    </location>
</feature>
<dbReference type="PANTHER" id="PTHR37848:SF1">
    <property type="entry name" value="SUN DOMAIN-CONTAINING PROTEIN"/>
    <property type="match status" value="1"/>
</dbReference>
<organism evidence="3 4">
    <name type="scientific">Sarocladium strictum</name>
    <name type="common">Black bundle disease fungus</name>
    <name type="synonym">Acremonium strictum</name>
    <dbReference type="NCBI Taxonomy" id="5046"/>
    <lineage>
        <taxon>Eukaryota</taxon>
        <taxon>Fungi</taxon>
        <taxon>Dikarya</taxon>
        <taxon>Ascomycota</taxon>
        <taxon>Pezizomycotina</taxon>
        <taxon>Sordariomycetes</taxon>
        <taxon>Hypocreomycetidae</taxon>
        <taxon>Hypocreales</taxon>
        <taxon>Sarocladiaceae</taxon>
        <taxon>Sarocladium</taxon>
    </lineage>
</organism>
<dbReference type="Proteomes" id="UP001175261">
    <property type="component" value="Unassembled WGS sequence"/>
</dbReference>
<reference evidence="3" key="1">
    <citation type="submission" date="2022-10" db="EMBL/GenBank/DDBJ databases">
        <title>Determination and structural analysis of whole genome sequence of Sarocladium strictum F4-1.</title>
        <authorList>
            <person name="Hu L."/>
            <person name="Jiang Y."/>
        </authorList>
    </citation>
    <scope>NUCLEOTIDE SEQUENCE</scope>
    <source>
        <strain evidence="3">F4-1</strain>
    </source>
</reference>
<name>A0AA39GCT1_SARSR</name>
<dbReference type="PANTHER" id="PTHR37848">
    <property type="entry name" value="EXPRESSED PROTEIN"/>
    <property type="match status" value="1"/>
</dbReference>
<comment type="caution">
    <text evidence="3">The sequence shown here is derived from an EMBL/GenBank/DDBJ whole genome shotgun (WGS) entry which is preliminary data.</text>
</comment>
<protein>
    <submittedName>
        <fullName evidence="3">Uncharacterized protein</fullName>
    </submittedName>
</protein>
<evidence type="ECO:0000256" key="2">
    <source>
        <dbReference type="SAM" id="Phobius"/>
    </source>
</evidence>
<sequence>MGKPTDDKGPMPSPNPVVGESSSAILLGATPTAEPPMQRYFDDDPTEFPADDLPPLYTEYDREHVPQVDPLMPPGAPRLAIEPFRTDHKTGTTYYVDKRLDTDHKFLLDQLTSMSLSPPRPFVHLRGTHYETVKDGDKTERKKRIDFDIEIELTSLLYPDPQTAHNLHRLTTVSNFEKVRRGTVFATRAPGFGGSGAAEEGTPDVEQWCMRYTLSQAGLKSFAFERRIDDGWDWAVVKNRLHMMIRETNYRGHATVDFPVRHARVELYNDCRINRWRLTKWIAMLFYFTLLFLFTWPWLFFQTKRWETVYSTWLIGKSYGGVDYSQVHTLSEDEWFSMWGRAIHQAIMQRRQGTLDQGDLRRAEGAMPREQGFEGVVQAGVEAMNVVNRSFGWGHDS</sequence>
<evidence type="ECO:0000313" key="4">
    <source>
        <dbReference type="Proteomes" id="UP001175261"/>
    </source>
</evidence>
<feature type="region of interest" description="Disordered" evidence="1">
    <location>
        <begin position="1"/>
        <end position="52"/>
    </location>
</feature>
<proteinExistence type="predicted"/>
<keyword evidence="2" id="KW-1133">Transmembrane helix</keyword>
<accession>A0AA39GCT1</accession>
<keyword evidence="2" id="KW-0472">Membrane</keyword>